<dbReference type="Pfam" id="PF00248">
    <property type="entry name" value="Aldo_ket_red"/>
    <property type="match status" value="1"/>
</dbReference>
<dbReference type="GO" id="GO:0016491">
    <property type="term" value="F:oxidoreductase activity"/>
    <property type="evidence" value="ECO:0007669"/>
    <property type="project" value="UniProtKB-KW"/>
</dbReference>
<sequence length="324" mass="34602">MTMSANEGFTPTHLLGGTDRVARLGYGAMQLAGRGVIGLPDDVLGAIDVLRGAVEQGVQFFDTANAYGPRTVNQLIGRALSPFSVDLVIGNKVGARRGPAGEWLTDSRPEIVRTQVEDALLDLRAEASPLTYLRLWGDSQAPGNSPEEEVPLEDALGALVELRDEGKVRHIGISGASPEMLERAQRLTPIAAVQNRFNLIDRSGVEVLAACERDGIAYVPYFPLATGMLGDPAALTRPARRLGVSTSAVALGWLLRRSPVIIPIPGTKSLEHLADNLRAIEVAAALTDEEVSDLTSVEDEESASLDTMSTRMIDSLTRRQSSAA</sequence>
<dbReference type="InterPro" id="IPR023210">
    <property type="entry name" value="NADP_OxRdtase_dom"/>
</dbReference>
<organism evidence="3 4">
    <name type="scientific">Solicola gregarius</name>
    <dbReference type="NCBI Taxonomy" id="2908642"/>
    <lineage>
        <taxon>Bacteria</taxon>
        <taxon>Bacillati</taxon>
        <taxon>Actinomycetota</taxon>
        <taxon>Actinomycetes</taxon>
        <taxon>Propionibacteriales</taxon>
        <taxon>Nocardioidaceae</taxon>
        <taxon>Solicola</taxon>
    </lineage>
</organism>
<dbReference type="KEGG" id="sgrg:L0C25_01895"/>
<dbReference type="InterPro" id="IPR050791">
    <property type="entry name" value="Aldo-Keto_reductase"/>
</dbReference>
<dbReference type="CDD" id="cd19088">
    <property type="entry name" value="AKR_AKR13B1"/>
    <property type="match status" value="1"/>
</dbReference>
<keyword evidence="1" id="KW-0560">Oxidoreductase</keyword>
<evidence type="ECO:0000313" key="3">
    <source>
        <dbReference type="EMBL" id="UYM05856.1"/>
    </source>
</evidence>
<dbReference type="EMBL" id="CP094970">
    <property type="protein sequence ID" value="UYM05856.1"/>
    <property type="molecule type" value="Genomic_DNA"/>
</dbReference>
<evidence type="ECO:0000256" key="1">
    <source>
        <dbReference type="ARBA" id="ARBA00023002"/>
    </source>
</evidence>
<proteinExistence type="predicted"/>
<feature type="domain" description="NADP-dependent oxidoreductase" evidence="2">
    <location>
        <begin position="23"/>
        <end position="298"/>
    </location>
</feature>
<gene>
    <name evidence="3" type="ORF">L0C25_01895</name>
</gene>
<accession>A0AA46TIJ0</accession>
<dbReference type="PANTHER" id="PTHR43625:SF40">
    <property type="entry name" value="ALDO-KETO REDUCTASE YAKC [NADP(+)]"/>
    <property type="match status" value="1"/>
</dbReference>
<dbReference type="PANTHER" id="PTHR43625">
    <property type="entry name" value="AFLATOXIN B1 ALDEHYDE REDUCTASE"/>
    <property type="match status" value="1"/>
</dbReference>
<protein>
    <submittedName>
        <fullName evidence="3">Aldo/keto reductase</fullName>
    </submittedName>
</protein>
<evidence type="ECO:0000259" key="2">
    <source>
        <dbReference type="Pfam" id="PF00248"/>
    </source>
</evidence>
<keyword evidence="4" id="KW-1185">Reference proteome</keyword>
<dbReference type="InterPro" id="IPR036812">
    <property type="entry name" value="NAD(P)_OxRdtase_dom_sf"/>
</dbReference>
<dbReference type="GO" id="GO:0005737">
    <property type="term" value="C:cytoplasm"/>
    <property type="evidence" value="ECO:0007669"/>
    <property type="project" value="TreeGrafter"/>
</dbReference>
<dbReference type="AlphaFoldDB" id="A0AA46TIJ0"/>
<reference evidence="3" key="1">
    <citation type="submission" date="2022-01" db="EMBL/GenBank/DDBJ databases">
        <title>Nocardioidaceae gen. sp. A5X3R13.</title>
        <authorList>
            <person name="Lopez Marin M.A."/>
            <person name="Uhlik O."/>
        </authorList>
    </citation>
    <scope>NUCLEOTIDE SEQUENCE</scope>
    <source>
        <strain evidence="3">A5X3R13</strain>
    </source>
</reference>
<dbReference type="RefSeq" id="WP_271634688.1">
    <property type="nucleotide sequence ID" value="NZ_CP094970.1"/>
</dbReference>
<dbReference type="Proteomes" id="UP001164390">
    <property type="component" value="Chromosome"/>
</dbReference>
<evidence type="ECO:0000313" key="4">
    <source>
        <dbReference type="Proteomes" id="UP001164390"/>
    </source>
</evidence>
<name>A0AA46TIJ0_9ACTN</name>
<dbReference type="Gene3D" id="3.20.20.100">
    <property type="entry name" value="NADP-dependent oxidoreductase domain"/>
    <property type="match status" value="1"/>
</dbReference>
<dbReference type="SUPFAM" id="SSF51430">
    <property type="entry name" value="NAD(P)-linked oxidoreductase"/>
    <property type="match status" value="1"/>
</dbReference>